<keyword evidence="2" id="KW-1185">Reference proteome</keyword>
<sequence length="101" mass="10507">MDAAHEALAAIAAAARDAYGSGQNMRVRSSGVVHAVTLTTWLQGLRLPGPACMVGVAGWDPSAAHPEHGEVTCRRCLRLSDARPEADVDQLALFDAGDSPA</sequence>
<protein>
    <submittedName>
        <fullName evidence="1">Uncharacterized protein</fullName>
    </submittedName>
</protein>
<dbReference type="EMBL" id="BAAAHH010000085">
    <property type="protein sequence ID" value="GAA0970987.1"/>
    <property type="molecule type" value="Genomic_DNA"/>
</dbReference>
<proteinExistence type="predicted"/>
<comment type="caution">
    <text evidence="1">The sequence shown here is derived from an EMBL/GenBank/DDBJ whole genome shotgun (WGS) entry which is preliminary data.</text>
</comment>
<gene>
    <name evidence="1" type="ORF">GCM10009550_79130</name>
</gene>
<accession>A0ABP4CK26</accession>
<evidence type="ECO:0000313" key="1">
    <source>
        <dbReference type="EMBL" id="GAA0970987.1"/>
    </source>
</evidence>
<evidence type="ECO:0000313" key="2">
    <source>
        <dbReference type="Proteomes" id="UP001500665"/>
    </source>
</evidence>
<organism evidence="1 2">
    <name type="scientific">Actinocorallia libanotica</name>
    <dbReference type="NCBI Taxonomy" id="46162"/>
    <lineage>
        <taxon>Bacteria</taxon>
        <taxon>Bacillati</taxon>
        <taxon>Actinomycetota</taxon>
        <taxon>Actinomycetes</taxon>
        <taxon>Streptosporangiales</taxon>
        <taxon>Thermomonosporaceae</taxon>
        <taxon>Actinocorallia</taxon>
    </lineage>
</organism>
<name>A0ABP4CK26_9ACTN</name>
<dbReference type="Proteomes" id="UP001500665">
    <property type="component" value="Unassembled WGS sequence"/>
</dbReference>
<dbReference type="RefSeq" id="WP_344248119.1">
    <property type="nucleotide sequence ID" value="NZ_BAAAHH010000085.1"/>
</dbReference>
<reference evidence="2" key="1">
    <citation type="journal article" date="2019" name="Int. J. Syst. Evol. Microbiol.">
        <title>The Global Catalogue of Microorganisms (GCM) 10K type strain sequencing project: providing services to taxonomists for standard genome sequencing and annotation.</title>
        <authorList>
            <consortium name="The Broad Institute Genomics Platform"/>
            <consortium name="The Broad Institute Genome Sequencing Center for Infectious Disease"/>
            <person name="Wu L."/>
            <person name="Ma J."/>
        </authorList>
    </citation>
    <scope>NUCLEOTIDE SEQUENCE [LARGE SCALE GENOMIC DNA]</scope>
    <source>
        <strain evidence="2">JCM 10696</strain>
    </source>
</reference>